<proteinExistence type="predicted"/>
<dbReference type="Proteomes" id="UP000542813">
    <property type="component" value="Unassembled WGS sequence"/>
</dbReference>
<sequence length="144" mass="15300">MASNRFDTATRTPAVARIRETPLLRWTLELDGVANVLIGLAYVLAAGWIGDELGLPTSLIYPVGAFMVAAGALIVAISTRREAPALWVGAIIVLNFVWAVDSVVVAAAGWFDPTTAGTAWILLQAGVVALLGAFEWAGLRRARR</sequence>
<reference evidence="2 3" key="1">
    <citation type="submission" date="2020-08" db="EMBL/GenBank/DDBJ databases">
        <title>Sequencing the genomes of 1000 actinobacteria strains.</title>
        <authorList>
            <person name="Klenk H.-P."/>
        </authorList>
    </citation>
    <scope>NUCLEOTIDE SEQUENCE [LARGE SCALE GENOMIC DNA]</scope>
    <source>
        <strain evidence="2 3">DSM 102122</strain>
    </source>
</reference>
<keyword evidence="1" id="KW-0812">Transmembrane</keyword>
<evidence type="ECO:0000256" key="1">
    <source>
        <dbReference type="SAM" id="Phobius"/>
    </source>
</evidence>
<protein>
    <submittedName>
        <fullName evidence="2">Uncharacterized protein</fullName>
    </submittedName>
</protein>
<comment type="caution">
    <text evidence="2">The sequence shown here is derived from an EMBL/GenBank/DDBJ whole genome shotgun (WGS) entry which is preliminary data.</text>
</comment>
<keyword evidence="1" id="KW-0472">Membrane</keyword>
<feature type="transmembrane region" description="Helical" evidence="1">
    <location>
        <begin position="117"/>
        <end position="139"/>
    </location>
</feature>
<keyword evidence="1" id="KW-1133">Transmembrane helix</keyword>
<name>A0A7W9LM11_9ACTN</name>
<dbReference type="AlphaFoldDB" id="A0A7W9LM11"/>
<dbReference type="RefSeq" id="WP_184823435.1">
    <property type="nucleotide sequence ID" value="NZ_JACHMM010000001.1"/>
</dbReference>
<accession>A0A7W9LM11</accession>
<organism evidence="2 3">
    <name type="scientific">Jiangella mangrovi</name>
    <dbReference type="NCBI Taxonomy" id="1524084"/>
    <lineage>
        <taxon>Bacteria</taxon>
        <taxon>Bacillati</taxon>
        <taxon>Actinomycetota</taxon>
        <taxon>Actinomycetes</taxon>
        <taxon>Jiangellales</taxon>
        <taxon>Jiangellaceae</taxon>
        <taxon>Jiangella</taxon>
    </lineage>
</organism>
<feature type="transmembrane region" description="Helical" evidence="1">
    <location>
        <begin position="85"/>
        <end position="111"/>
    </location>
</feature>
<keyword evidence="3" id="KW-1185">Reference proteome</keyword>
<evidence type="ECO:0000313" key="3">
    <source>
        <dbReference type="Proteomes" id="UP000542813"/>
    </source>
</evidence>
<feature type="transmembrane region" description="Helical" evidence="1">
    <location>
        <begin position="26"/>
        <end position="47"/>
    </location>
</feature>
<dbReference type="EMBL" id="JACHMM010000001">
    <property type="protein sequence ID" value="MBB5788637.1"/>
    <property type="molecule type" value="Genomic_DNA"/>
</dbReference>
<gene>
    <name evidence="2" type="ORF">HD601_003212</name>
</gene>
<feature type="transmembrane region" description="Helical" evidence="1">
    <location>
        <begin position="59"/>
        <end position="78"/>
    </location>
</feature>
<evidence type="ECO:0000313" key="2">
    <source>
        <dbReference type="EMBL" id="MBB5788637.1"/>
    </source>
</evidence>